<feature type="compositionally biased region" description="Low complexity" evidence="3">
    <location>
        <begin position="82"/>
        <end position="98"/>
    </location>
</feature>
<feature type="region of interest" description="Disordered" evidence="3">
    <location>
        <begin position="311"/>
        <end position="349"/>
    </location>
</feature>
<dbReference type="GO" id="GO:0003729">
    <property type="term" value="F:mRNA binding"/>
    <property type="evidence" value="ECO:0007669"/>
    <property type="project" value="TreeGrafter"/>
</dbReference>
<dbReference type="GO" id="GO:0031054">
    <property type="term" value="P:pre-miRNA processing"/>
    <property type="evidence" value="ECO:0007669"/>
    <property type="project" value="TreeGrafter"/>
</dbReference>
<dbReference type="SUPFAM" id="SSF50249">
    <property type="entry name" value="Nucleic acid-binding proteins"/>
    <property type="match status" value="1"/>
</dbReference>
<reference evidence="5 6" key="1">
    <citation type="submission" date="2021-12" db="EMBL/GenBank/DDBJ databases">
        <title>High titer production of polyol ester of fatty acids by Rhodotorula paludigena BS15 towards product separation-free biomass refinery.</title>
        <authorList>
            <person name="Mano J."/>
            <person name="Ono H."/>
            <person name="Tanaka T."/>
            <person name="Naito K."/>
            <person name="Sushida H."/>
            <person name="Ike M."/>
            <person name="Tokuyasu K."/>
            <person name="Kitaoka M."/>
        </authorList>
    </citation>
    <scope>NUCLEOTIDE SEQUENCE [LARGE SCALE GENOMIC DNA]</scope>
    <source>
        <strain evidence="5 6">BS15</strain>
    </source>
</reference>
<dbReference type="InterPro" id="IPR002059">
    <property type="entry name" value="CSP_DNA-bd"/>
</dbReference>
<feature type="region of interest" description="Disordered" evidence="3">
    <location>
        <begin position="1"/>
        <end position="98"/>
    </location>
</feature>
<dbReference type="PANTHER" id="PTHR46109">
    <property type="entry name" value="PROTEIN LIN-28"/>
    <property type="match status" value="1"/>
</dbReference>
<feature type="compositionally biased region" description="Low complexity" evidence="3">
    <location>
        <begin position="1"/>
        <end position="12"/>
    </location>
</feature>
<feature type="compositionally biased region" description="Low complexity" evidence="3">
    <location>
        <begin position="279"/>
        <end position="295"/>
    </location>
</feature>
<keyword evidence="2" id="KW-0963">Cytoplasm</keyword>
<sequence length="538" mass="56560">MPRARSASCSSPPESPLKGSYPDDDSEQPARPASTPQRRHSLSGSPRPELAELLHVPSSQQQARSDFDRSPQTPVAQPDSLPSASPSGIAIPSAAPPSSGCFQDSISPVVYFDIPGPYAHLAPALPSPAHGHHPFPPQSFGPAGPHSRFPSYHAAPHPAYGSAHAHHLPSPHDAEFAYPSPSPPYGSHLALGPAPPAPPPYGTGQAQVFVDPATGQSVYAHPHAHSHHHPALAHSRSPSLYSTPGCTTPYLATPTGADYPLPPHAAYLHHHHPQHAMHPHLITSPPSSPASSSSPQLLADASFGEPAVVYHHHHHHPQPAAAPTHPYYYVPQQHPHPIPAPQQEARTHHTQPRVTSVGSLKQVLDDGGHVMSRGAAKFFDVAKGFGFIIDDNGESLGADVFVHYTGIDMPRGFRCLAQGERVEYVLTKHSSGRYQALRVTGENGAKLQGLDDERNADSVKRMAERASAAGEHLGGDFARLAASPSAAADGAGKKRKPKVVVGPQGAAAAAVGAGGKQLQQQKGGKPLLGMTGLGLIEV</sequence>
<evidence type="ECO:0000256" key="3">
    <source>
        <dbReference type="SAM" id="MobiDB-lite"/>
    </source>
</evidence>
<dbReference type="EMBL" id="BQKY01000010">
    <property type="protein sequence ID" value="GJN91906.1"/>
    <property type="molecule type" value="Genomic_DNA"/>
</dbReference>
<dbReference type="InterPro" id="IPR051373">
    <property type="entry name" value="Lin-28_RNA-binding"/>
</dbReference>
<keyword evidence="6" id="KW-1185">Reference proteome</keyword>
<dbReference type="Proteomes" id="UP001342314">
    <property type="component" value="Unassembled WGS sequence"/>
</dbReference>
<evidence type="ECO:0000256" key="1">
    <source>
        <dbReference type="ARBA" id="ARBA00004496"/>
    </source>
</evidence>
<dbReference type="InterPro" id="IPR012340">
    <property type="entry name" value="NA-bd_OB-fold"/>
</dbReference>
<dbReference type="PROSITE" id="PS51857">
    <property type="entry name" value="CSD_2"/>
    <property type="match status" value="1"/>
</dbReference>
<feature type="compositionally biased region" description="Low complexity" evidence="3">
    <location>
        <begin position="318"/>
        <end position="333"/>
    </location>
</feature>
<feature type="domain" description="CSD" evidence="4">
    <location>
        <begin position="371"/>
        <end position="441"/>
    </location>
</feature>
<dbReference type="Pfam" id="PF00313">
    <property type="entry name" value="CSD"/>
    <property type="match status" value="1"/>
</dbReference>
<dbReference type="PANTHER" id="PTHR46109:SF1">
    <property type="entry name" value="PROTEIN LIN-28 HOMOLOG"/>
    <property type="match status" value="1"/>
</dbReference>
<dbReference type="CDD" id="cd04458">
    <property type="entry name" value="CSP_CDS"/>
    <property type="match status" value="1"/>
</dbReference>
<feature type="region of interest" description="Disordered" evidence="3">
    <location>
        <begin position="273"/>
        <end position="297"/>
    </location>
</feature>
<dbReference type="InterPro" id="IPR011129">
    <property type="entry name" value="CSD"/>
</dbReference>
<evidence type="ECO:0000313" key="6">
    <source>
        <dbReference type="Proteomes" id="UP001342314"/>
    </source>
</evidence>
<evidence type="ECO:0000313" key="5">
    <source>
        <dbReference type="EMBL" id="GJN91906.1"/>
    </source>
</evidence>
<dbReference type="GO" id="GO:0005737">
    <property type="term" value="C:cytoplasm"/>
    <property type="evidence" value="ECO:0007669"/>
    <property type="project" value="UniProtKB-SubCell"/>
</dbReference>
<gene>
    <name evidence="5" type="ORF">Rhopal_004931-T1</name>
</gene>
<comment type="subcellular location">
    <subcellularLocation>
        <location evidence="1">Cytoplasm</location>
    </subcellularLocation>
</comment>
<name>A0AAV5GH15_9BASI</name>
<comment type="caution">
    <text evidence="5">The sequence shown here is derived from an EMBL/GenBank/DDBJ whole genome shotgun (WGS) entry which is preliminary data.</text>
</comment>
<proteinExistence type="predicted"/>
<protein>
    <recommendedName>
        <fullName evidence="4">CSD domain-containing protein</fullName>
    </recommendedName>
</protein>
<dbReference type="GO" id="GO:0005634">
    <property type="term" value="C:nucleus"/>
    <property type="evidence" value="ECO:0007669"/>
    <property type="project" value="TreeGrafter"/>
</dbReference>
<feature type="compositionally biased region" description="Polar residues" evidence="3">
    <location>
        <begin position="57"/>
        <end position="75"/>
    </location>
</feature>
<evidence type="ECO:0000256" key="2">
    <source>
        <dbReference type="ARBA" id="ARBA00022490"/>
    </source>
</evidence>
<accession>A0AAV5GH15</accession>
<feature type="region of interest" description="Disordered" evidence="3">
    <location>
        <begin position="129"/>
        <end position="148"/>
    </location>
</feature>
<dbReference type="SMART" id="SM00357">
    <property type="entry name" value="CSP"/>
    <property type="match status" value="1"/>
</dbReference>
<organism evidence="5 6">
    <name type="scientific">Rhodotorula paludigena</name>
    <dbReference type="NCBI Taxonomy" id="86838"/>
    <lineage>
        <taxon>Eukaryota</taxon>
        <taxon>Fungi</taxon>
        <taxon>Dikarya</taxon>
        <taxon>Basidiomycota</taxon>
        <taxon>Pucciniomycotina</taxon>
        <taxon>Microbotryomycetes</taxon>
        <taxon>Sporidiobolales</taxon>
        <taxon>Sporidiobolaceae</taxon>
        <taxon>Rhodotorula</taxon>
    </lineage>
</organism>
<dbReference type="Gene3D" id="2.40.50.140">
    <property type="entry name" value="Nucleic acid-binding proteins"/>
    <property type="match status" value="1"/>
</dbReference>
<evidence type="ECO:0000259" key="4">
    <source>
        <dbReference type="PROSITE" id="PS51857"/>
    </source>
</evidence>
<dbReference type="AlphaFoldDB" id="A0AAV5GH15"/>